<comment type="pathway">
    <text evidence="8">Pyrimidine metabolism; dTTP biosynthesis.</text>
</comment>
<dbReference type="FunFam" id="3.30.572.10:FF:000001">
    <property type="entry name" value="Thymidylate synthase"/>
    <property type="match status" value="1"/>
</dbReference>
<dbReference type="Proteomes" id="UP000288212">
    <property type="component" value="Unassembled WGS sequence"/>
</dbReference>
<dbReference type="NCBIfam" id="NF002497">
    <property type="entry name" value="PRK01827.1-3"/>
    <property type="match status" value="1"/>
</dbReference>
<reference evidence="10 11" key="1">
    <citation type="journal article" date="2011" name="Front. Microbiol.">
        <title>Genomic signatures of strain selection and enhancement in Bacillus atrophaeus var. globigii, a historical biowarfare simulant.</title>
        <authorList>
            <person name="Gibbons H.S."/>
            <person name="Broomall S.M."/>
            <person name="McNew L.A."/>
            <person name="Daligault H."/>
            <person name="Chapman C."/>
            <person name="Bruce D."/>
            <person name="Karavis M."/>
            <person name="Krepps M."/>
            <person name="McGregor P.A."/>
            <person name="Hong C."/>
            <person name="Park K.H."/>
            <person name="Akmal A."/>
            <person name="Feldman A."/>
            <person name="Lin J.S."/>
            <person name="Chang W.E."/>
            <person name="Higgs B.W."/>
            <person name="Demirev P."/>
            <person name="Lindquist J."/>
            <person name="Liem A."/>
            <person name="Fochler E."/>
            <person name="Read T.D."/>
            <person name="Tapia R."/>
            <person name="Johnson S."/>
            <person name="Bishop-Lilly K.A."/>
            <person name="Detter C."/>
            <person name="Han C."/>
            <person name="Sozhamannan S."/>
            <person name="Rosenzweig C.N."/>
            <person name="Skowronski E.W."/>
        </authorList>
    </citation>
    <scope>NUCLEOTIDE SEQUENCE [LARGE SCALE GENOMIC DNA]</scope>
    <source>
        <strain evidence="10 11">AK5</strain>
    </source>
</reference>
<dbReference type="GO" id="GO:0004799">
    <property type="term" value="F:thymidylate synthase activity"/>
    <property type="evidence" value="ECO:0007669"/>
    <property type="project" value="UniProtKB-UniRule"/>
</dbReference>
<feature type="binding site" evidence="8">
    <location>
        <position position="276"/>
    </location>
    <ligand>
        <name>(6R)-5,10-methylene-5,6,7,8-tetrahydrofolate</name>
        <dbReference type="ChEBI" id="CHEBI:15636"/>
    </ligand>
</feature>
<evidence type="ECO:0000256" key="7">
    <source>
        <dbReference type="ARBA" id="ARBA00047344"/>
    </source>
</evidence>
<feature type="binding site" description="in other chain" evidence="8">
    <location>
        <begin position="179"/>
        <end position="182"/>
    </location>
    <ligand>
        <name>dUMP</name>
        <dbReference type="ChEBI" id="CHEBI:246422"/>
        <note>ligand shared between dimeric partners</note>
    </ligand>
</feature>
<dbReference type="CDD" id="cd00351">
    <property type="entry name" value="TS_Pyrimidine_HMase"/>
    <property type="match status" value="1"/>
</dbReference>
<evidence type="ECO:0000256" key="1">
    <source>
        <dbReference type="ARBA" id="ARBA00011738"/>
    </source>
</evidence>
<feature type="domain" description="Thymidylate synthase/dCMP hydroxymethylase" evidence="9">
    <location>
        <begin position="2"/>
        <end position="277"/>
    </location>
</feature>
<feature type="binding site" description="in other chain" evidence="8">
    <location>
        <position position="21"/>
    </location>
    <ligand>
        <name>dUMP</name>
        <dbReference type="ChEBI" id="CHEBI:246422"/>
        <note>ligand shared between dimeric partners</note>
    </ligand>
</feature>
<keyword evidence="6 8" id="KW-0545">Nucleotide biosynthesis</keyword>
<dbReference type="PANTHER" id="PTHR11548">
    <property type="entry name" value="THYMIDYLATE SYNTHASE 1"/>
    <property type="match status" value="1"/>
</dbReference>
<accession>A0A432VT63</accession>
<feature type="active site" description="Nucleophile" evidence="8">
    <location>
        <position position="159"/>
    </location>
</feature>
<evidence type="ECO:0000259" key="9">
    <source>
        <dbReference type="Pfam" id="PF00303"/>
    </source>
</evidence>
<comment type="similarity">
    <text evidence="8">Belongs to the thymidylate synthase family. Bacterial-type ThyA subfamily.</text>
</comment>
<proteinExistence type="inferred from homology"/>
<evidence type="ECO:0000256" key="3">
    <source>
        <dbReference type="ARBA" id="ARBA00022490"/>
    </source>
</evidence>
<dbReference type="SUPFAM" id="SSF55831">
    <property type="entry name" value="Thymidylate synthase/dCMP hydroxymethylase"/>
    <property type="match status" value="1"/>
</dbReference>
<evidence type="ECO:0000256" key="6">
    <source>
        <dbReference type="ARBA" id="ARBA00022727"/>
    </source>
</evidence>
<keyword evidence="4 8" id="KW-0489">Methyltransferase</keyword>
<comment type="function">
    <text evidence="8">Catalyzes the reductive methylation of 2'-deoxyuridine-5'-monophosphate (dUMP) to 2'-deoxythymidine-5'-monophosphate (dTMP) while utilizing 5,10-methylenetetrahydrofolate (mTHF) as the methyl donor and reductant in the reaction, yielding dihydrofolate (DHF) as a by-product. This enzymatic reaction provides an intracellular de novo source of dTMP, an essential precursor for DNA biosynthesis.</text>
</comment>
<dbReference type="PANTHER" id="PTHR11548:SF9">
    <property type="entry name" value="THYMIDYLATE SYNTHASE"/>
    <property type="match status" value="1"/>
</dbReference>
<dbReference type="InterPro" id="IPR000398">
    <property type="entry name" value="Thymidylate_synthase"/>
</dbReference>
<name>A0A432VT63_9GAMM</name>
<dbReference type="Pfam" id="PF00303">
    <property type="entry name" value="Thymidylat_synt"/>
    <property type="match status" value="1"/>
</dbReference>
<evidence type="ECO:0000256" key="5">
    <source>
        <dbReference type="ARBA" id="ARBA00022679"/>
    </source>
</evidence>
<dbReference type="NCBIfam" id="NF002499">
    <property type="entry name" value="PRK01827.1-5"/>
    <property type="match status" value="1"/>
</dbReference>
<evidence type="ECO:0000256" key="2">
    <source>
        <dbReference type="ARBA" id="ARBA00011947"/>
    </source>
</evidence>
<feature type="binding site" evidence="8">
    <location>
        <begin position="126"/>
        <end position="127"/>
    </location>
    <ligand>
        <name>dUMP</name>
        <dbReference type="ChEBI" id="CHEBI:246422"/>
        <note>ligand shared between dimeric partners</note>
    </ligand>
</feature>
<gene>
    <name evidence="8" type="primary">thyA</name>
    <name evidence="10" type="ORF">CWE06_08550</name>
</gene>
<dbReference type="AlphaFoldDB" id="A0A432VT63"/>
<organism evidence="10 11">
    <name type="scientific">Aliidiomarina haloalkalitolerans</name>
    <dbReference type="NCBI Taxonomy" id="859059"/>
    <lineage>
        <taxon>Bacteria</taxon>
        <taxon>Pseudomonadati</taxon>
        <taxon>Pseudomonadota</taxon>
        <taxon>Gammaproteobacteria</taxon>
        <taxon>Alteromonadales</taxon>
        <taxon>Idiomarinaceae</taxon>
        <taxon>Aliidiomarina</taxon>
    </lineage>
</organism>
<dbReference type="InterPro" id="IPR045097">
    <property type="entry name" value="Thymidate_synth/dCMP_Mease"/>
</dbReference>
<dbReference type="OrthoDB" id="9774633at2"/>
<comment type="catalytic activity">
    <reaction evidence="7 8">
        <text>dUMP + (6R)-5,10-methylene-5,6,7,8-tetrahydrofolate = 7,8-dihydrofolate + dTMP</text>
        <dbReference type="Rhea" id="RHEA:12104"/>
        <dbReference type="ChEBI" id="CHEBI:15636"/>
        <dbReference type="ChEBI" id="CHEBI:57451"/>
        <dbReference type="ChEBI" id="CHEBI:63528"/>
        <dbReference type="ChEBI" id="CHEBI:246422"/>
        <dbReference type="EC" id="2.1.1.45"/>
    </reaction>
</comment>
<evidence type="ECO:0000256" key="4">
    <source>
        <dbReference type="ARBA" id="ARBA00022603"/>
    </source>
</evidence>
<feature type="binding site" evidence="8">
    <location>
        <position position="51"/>
    </location>
    <ligand>
        <name>(6R)-5,10-methylene-5,6,7,8-tetrahydrofolate</name>
        <dbReference type="ChEBI" id="CHEBI:15636"/>
    </ligand>
</feature>
<comment type="subunit">
    <text evidence="1 8">Homodimer.</text>
</comment>
<dbReference type="Gene3D" id="3.30.572.10">
    <property type="entry name" value="Thymidylate synthase/dCMP hydroxymethylase domain"/>
    <property type="match status" value="1"/>
</dbReference>
<dbReference type="GO" id="GO:0006235">
    <property type="term" value="P:dTTP biosynthetic process"/>
    <property type="evidence" value="ECO:0007669"/>
    <property type="project" value="UniProtKB-UniRule"/>
</dbReference>
<keyword evidence="5 8" id="KW-0808">Transferase</keyword>
<dbReference type="GO" id="GO:0005829">
    <property type="term" value="C:cytosol"/>
    <property type="evidence" value="ECO:0007669"/>
    <property type="project" value="TreeGrafter"/>
</dbReference>
<evidence type="ECO:0000313" key="10">
    <source>
        <dbReference type="EMBL" id="RUO19570.1"/>
    </source>
</evidence>
<dbReference type="RefSeq" id="WP_126793120.1">
    <property type="nucleotide sequence ID" value="NZ_PIPI01000005.1"/>
</dbReference>
<protein>
    <recommendedName>
        <fullName evidence="2 8">Thymidylate synthase</fullName>
        <shortName evidence="8">TS</shortName>
        <shortName evidence="8">TSase</shortName>
        <ecNumber evidence="2 8">2.1.1.45</ecNumber>
    </recommendedName>
</protein>
<comment type="subcellular location">
    <subcellularLocation>
        <location evidence="8">Cytoplasm</location>
    </subcellularLocation>
</comment>
<dbReference type="EC" id="2.1.1.45" evidence="2 8"/>
<dbReference type="InterPro" id="IPR023451">
    <property type="entry name" value="Thymidate_synth/dCMP_Mease_dom"/>
</dbReference>
<feature type="binding site" description="in other chain" evidence="8">
    <location>
        <begin position="220"/>
        <end position="222"/>
    </location>
    <ligand>
        <name>dUMP</name>
        <dbReference type="ChEBI" id="CHEBI:246422"/>
        <note>ligand shared between dimeric partners</note>
    </ligand>
</feature>
<dbReference type="HAMAP" id="MF_00008">
    <property type="entry name" value="Thymidy_synth_bact"/>
    <property type="match status" value="1"/>
</dbReference>
<evidence type="ECO:0000313" key="11">
    <source>
        <dbReference type="Proteomes" id="UP000288212"/>
    </source>
</evidence>
<dbReference type="GO" id="GO:0032259">
    <property type="term" value="P:methylation"/>
    <property type="evidence" value="ECO:0007669"/>
    <property type="project" value="UniProtKB-KW"/>
</dbReference>
<feature type="binding site" description="in other chain" evidence="8">
    <location>
        <position position="190"/>
    </location>
    <ligand>
        <name>dUMP</name>
        <dbReference type="ChEBI" id="CHEBI:246422"/>
        <note>ligand shared between dimeric partners</note>
    </ligand>
</feature>
<comment type="caution">
    <text evidence="10">The sequence shown here is derived from an EMBL/GenBank/DDBJ whole genome shotgun (WGS) entry which is preliminary data.</text>
</comment>
<feature type="binding site" evidence="8">
    <location>
        <position position="182"/>
    </location>
    <ligand>
        <name>(6R)-5,10-methylene-5,6,7,8-tetrahydrofolate</name>
        <dbReference type="ChEBI" id="CHEBI:15636"/>
    </ligand>
</feature>
<dbReference type="NCBIfam" id="TIGR03284">
    <property type="entry name" value="thym_sym"/>
    <property type="match status" value="2"/>
</dbReference>
<dbReference type="InterPro" id="IPR036926">
    <property type="entry name" value="Thymidate_synth/dCMP_Mease_sf"/>
</dbReference>
<dbReference type="UniPathway" id="UPA00575"/>
<sequence>MQQYLDLMRHVLEHGTVKEDRTGTGTRSVFGYQMRFDLAEGFPLVTTKKCHLRSIIHELLWFLQGDTNIRYLRENGVSIWDEWATADGDLGPVYGAMWRNWPTPDGQHVDQIADLIAEIKQNPDSRRLLVSAWNPALLPNPKVSPKVNAEQGRQALPPCHTLFQFYVADGKLSCQLYQRSADIFLGVPFNIASYALFTMMVAQVCDLELGEFIHTFGDAHLYSNHMEQAKLQLSREPLPLPTMRINPAVKDIFAFKFEDFELENYQAHPHIKAPVAI</sequence>
<keyword evidence="3 8" id="KW-0963">Cytoplasm</keyword>
<keyword evidence="11" id="KW-1185">Reference proteome</keyword>
<dbReference type="GO" id="GO:0006231">
    <property type="term" value="P:dTMP biosynthetic process"/>
    <property type="evidence" value="ECO:0007669"/>
    <property type="project" value="UniProtKB-UniRule"/>
</dbReference>
<evidence type="ECO:0000256" key="8">
    <source>
        <dbReference type="HAMAP-Rule" id="MF_00008"/>
    </source>
</evidence>
<dbReference type="PRINTS" id="PR00108">
    <property type="entry name" value="THYMDSNTHASE"/>
</dbReference>
<dbReference type="EMBL" id="PIPI01000005">
    <property type="protein sequence ID" value="RUO19570.1"/>
    <property type="molecule type" value="Genomic_DNA"/>
</dbReference>